<dbReference type="Gene3D" id="2.60.40.1930">
    <property type="match status" value="2"/>
</dbReference>
<dbReference type="InParanoid" id="F7BBP3"/>
<dbReference type="SUPFAM" id="SSF49410">
    <property type="entry name" value="Alpha-macroglobulin receptor domain"/>
    <property type="match status" value="1"/>
</dbReference>
<dbReference type="PANTHER" id="PTHR11412">
    <property type="entry name" value="MACROGLOBULIN / COMPLEMENT"/>
    <property type="match status" value="1"/>
</dbReference>
<keyword evidence="8" id="KW-0325">Glycoprotein</keyword>
<sequence length="1493" mass="166900">MKRAFSICALILCAVNLACCFTQRGYIVTSPAVFRAGVDHAVSVKIFNHETPVRVNVKLVDLRENMITSVSEEVTGSGTLILKVSIVLRLVPTGNEGKASLKICGNCHLTSGFNFYNSTPVTVVNKGTSAFVQTDKPVYKPSQTVRVNVFTVDRDLKPVGENVKLPIVEAPNDVRMMQWKDLRPACCGIVNFSFPLSDQPLLGTWTIFVEMQQQSYNTTFEIQKYVLPKFEVAIIPPPFLWSNCEQVSVVAKYVFGKPVVGNLTLNMTVFAVGAFYGAHMERGDSVIRDLHINGEAGLEVCWNDLMPRSVEPGFHGALAITAKVTSLDGTTITAYDDTTPVSRRKVTIQFTKDTREHFKPGLPFNGKIKATNLDGSNAVGVTVRISVSVNTENFFHQEITSHTNGVVSFTIPGLPRSSKLVWIEARVVGDSTGARYRSIFKNIYGWNSPSNCHVLVKPPNSDLTVGERAKMSVTSTCPCNFTLFYEILSRGNIIQTGHKIVSERNSAIVPSRRRRSPPSIARFNDRPQPIPIHHEEVIENDICRTSLTIDVTSGMAPMSRMVVYYVRENGEGIADSVHVPVKPKLDNEVVIRASSEDTKPGRDITVSVTTDPGSCVCLALVDKSVHLMKPGYMLKPEDVSSIIFAELDEYDLDNLPFEQNIEWWRLSRSRRSTDMWWDFSQARDAKYAFLESGLVVMTDVLSLDYKVTTPLLPQLIRSQAMTGAGIRTQGQARQASRLGRRHRTFFPETWVWQCFNVSSNSENFTLTVPDSITTWQADAVSLNPNTGIGISKLQNIRAFKNFFVDFTIPYSAIRGEQVQIPLTVYNYQNVCSEVCILIYPRIETCSVVTLNSNRMMRRLCVQAQSSQTTNVILQFNYLGNKNITASADAIVGVSSCCTDGEGQARVAARDLITRQVLVEAEGIKREYTHSIYFCPNESSGGSFNEIIQLNIPTHTVPGSERAVASMIGDVMGPTLNNLNNLLRLPYGCGEQNLANFAPNIYVLKYLKQTKQLTSDIKMQALHFLQTGYQRQLTYKRNDGSYSAFGNRDASGSMWLTSFVLKSFAQAREFIYIDPNELHEAKEWIISWQDRNGSFPAVGKIWNKDIQSGVDSDVALTAYVSISLVEAGLELEDEVLAATRAREYLETKVYDDTDSYTASLTAYALSLLESVYAVRSQRRLSRMAVNENGLMHWTLGDEEYDEEQLFGFADSMKQTVVSAEVEMTAYALLTYTKLQNVTAALPIVKWLSKKRNAMGGFSSTQDTCVALQSLSEYAIHAFVGGVDLFVRLASLNMDYLRNFELNNENGEVLQTATIPSLPTTVFVEATGDGCALLQIGVTYNIPNPTSEPAFDITVHNRLITPGRVNSRTKRQSEIVTRRDTDQRYRMEACVRWNRQGSSNMAVLEYKLITGFVPDLESLQQVLDTNDVNLKRYEVSGRTILFYFDEIHSTCRTCVRFVAIRQFETGRVMPQPVVIYDYYEPAFESQVMYSLSETL</sequence>
<dbReference type="HOGENOM" id="CLU_001634_0_1_1"/>
<dbReference type="InterPro" id="IPR011626">
    <property type="entry name" value="Alpha-macroglobulin_TED"/>
</dbReference>
<evidence type="ECO:0000256" key="6">
    <source>
        <dbReference type="ARBA" id="ARBA00022900"/>
    </source>
</evidence>
<dbReference type="Gene3D" id="2.20.130.20">
    <property type="match status" value="1"/>
</dbReference>
<reference evidence="13" key="3">
    <citation type="submission" date="2025-09" db="UniProtKB">
        <authorList>
            <consortium name="Ensembl"/>
        </authorList>
    </citation>
    <scope>IDENTIFICATION</scope>
</reference>
<dbReference type="InterPro" id="IPR019742">
    <property type="entry name" value="MacrogloblnA2_CS"/>
</dbReference>
<keyword evidence="5 9" id="KW-0732">Signal</keyword>
<comment type="similarity">
    <text evidence="2">Belongs to the protease inhibitor I39 (alpha-2-macroglobulin) family.</text>
</comment>
<dbReference type="InterPro" id="IPR001599">
    <property type="entry name" value="Macroglobln_a2"/>
</dbReference>
<dbReference type="InterPro" id="IPR036595">
    <property type="entry name" value="A-macroglobulin_rcpt-bd_sf"/>
</dbReference>
<comment type="subcellular location">
    <subcellularLocation>
        <location evidence="1">Secreted</location>
    </subcellularLocation>
</comment>
<feature type="chain" id="PRO_5003349258" evidence="9">
    <location>
        <begin position="21"/>
        <end position="1493"/>
    </location>
</feature>
<dbReference type="Ensembl" id="ENSCINT00000009303.3">
    <property type="protein sequence ID" value="ENSCINP00000009303.3"/>
    <property type="gene ID" value="ENSCING00000004504.3"/>
</dbReference>
<dbReference type="InterPro" id="IPR047565">
    <property type="entry name" value="Alpha-macroglob_thiol-ester_cl"/>
</dbReference>
<feature type="signal peptide" evidence="9">
    <location>
        <begin position="1"/>
        <end position="20"/>
    </location>
</feature>
<evidence type="ECO:0000256" key="8">
    <source>
        <dbReference type="ARBA" id="ARBA00023180"/>
    </source>
</evidence>
<dbReference type="Pfam" id="PF07703">
    <property type="entry name" value="A2M_BRD"/>
    <property type="match status" value="1"/>
</dbReference>
<evidence type="ECO:0000259" key="10">
    <source>
        <dbReference type="SMART" id="SM01359"/>
    </source>
</evidence>
<evidence type="ECO:0000313" key="14">
    <source>
        <dbReference type="Proteomes" id="UP000008144"/>
    </source>
</evidence>
<reference evidence="14" key="1">
    <citation type="journal article" date="2002" name="Science">
        <title>The draft genome of Ciona intestinalis: insights into chordate and vertebrate origins.</title>
        <authorList>
            <person name="Dehal P."/>
            <person name="Satou Y."/>
            <person name="Campbell R.K."/>
            <person name="Chapman J."/>
            <person name="Degnan B."/>
            <person name="De Tomaso A."/>
            <person name="Davidson B."/>
            <person name="Di Gregorio A."/>
            <person name="Gelpke M."/>
            <person name="Goodstein D.M."/>
            <person name="Harafuji N."/>
            <person name="Hastings K.E."/>
            <person name="Ho I."/>
            <person name="Hotta K."/>
            <person name="Huang W."/>
            <person name="Kawashima T."/>
            <person name="Lemaire P."/>
            <person name="Martinez D."/>
            <person name="Meinertzhagen I.A."/>
            <person name="Necula S."/>
            <person name="Nonaka M."/>
            <person name="Putnam N."/>
            <person name="Rash S."/>
            <person name="Saiga H."/>
            <person name="Satake M."/>
            <person name="Terry A."/>
            <person name="Yamada L."/>
            <person name="Wang H.G."/>
            <person name="Awazu S."/>
            <person name="Azumi K."/>
            <person name="Boore J."/>
            <person name="Branno M."/>
            <person name="Chin-Bow S."/>
            <person name="DeSantis R."/>
            <person name="Doyle S."/>
            <person name="Francino P."/>
            <person name="Keys D.N."/>
            <person name="Haga S."/>
            <person name="Hayashi H."/>
            <person name="Hino K."/>
            <person name="Imai K.S."/>
            <person name="Inaba K."/>
            <person name="Kano S."/>
            <person name="Kobayashi K."/>
            <person name="Kobayashi M."/>
            <person name="Lee B.I."/>
            <person name="Makabe K.W."/>
            <person name="Manohar C."/>
            <person name="Matassi G."/>
            <person name="Medina M."/>
            <person name="Mochizuki Y."/>
            <person name="Mount S."/>
            <person name="Morishita T."/>
            <person name="Miura S."/>
            <person name="Nakayama A."/>
            <person name="Nishizaka S."/>
            <person name="Nomoto H."/>
            <person name="Ohta F."/>
            <person name="Oishi K."/>
            <person name="Rigoutsos I."/>
            <person name="Sano M."/>
            <person name="Sasaki A."/>
            <person name="Sasakura Y."/>
            <person name="Shoguchi E."/>
            <person name="Shin-i T."/>
            <person name="Spagnuolo A."/>
            <person name="Stainier D."/>
            <person name="Suzuki M.M."/>
            <person name="Tassy O."/>
            <person name="Takatori N."/>
            <person name="Tokuoka M."/>
            <person name="Yagi K."/>
            <person name="Yoshizaki F."/>
            <person name="Wada S."/>
            <person name="Zhang C."/>
            <person name="Hyatt P.D."/>
            <person name="Larimer F."/>
            <person name="Detter C."/>
            <person name="Doggett N."/>
            <person name="Glavina T."/>
            <person name="Hawkins T."/>
            <person name="Richardson P."/>
            <person name="Lucas S."/>
            <person name="Kohara Y."/>
            <person name="Levine M."/>
            <person name="Satoh N."/>
            <person name="Rokhsar D.S."/>
        </authorList>
    </citation>
    <scope>NUCLEOTIDE SEQUENCE [LARGE SCALE GENOMIC DNA]</scope>
</reference>
<dbReference type="InterPro" id="IPR008930">
    <property type="entry name" value="Terpenoid_cyclase/PrenylTrfase"/>
</dbReference>
<accession>F7BBP3</accession>
<organism evidence="13 14">
    <name type="scientific">Ciona intestinalis</name>
    <name type="common">Transparent sea squirt</name>
    <name type="synonym">Ascidia intestinalis</name>
    <dbReference type="NCBI Taxonomy" id="7719"/>
    <lineage>
        <taxon>Eukaryota</taxon>
        <taxon>Metazoa</taxon>
        <taxon>Chordata</taxon>
        <taxon>Tunicata</taxon>
        <taxon>Ascidiacea</taxon>
        <taxon>Phlebobranchia</taxon>
        <taxon>Cionidae</taxon>
        <taxon>Ciona</taxon>
    </lineage>
</organism>
<dbReference type="GO" id="GO:0005615">
    <property type="term" value="C:extracellular space"/>
    <property type="evidence" value="ECO:0007669"/>
    <property type="project" value="InterPro"/>
</dbReference>
<dbReference type="Gene3D" id="2.60.120.1540">
    <property type="match status" value="1"/>
</dbReference>
<evidence type="ECO:0000256" key="2">
    <source>
        <dbReference type="ARBA" id="ARBA00010952"/>
    </source>
</evidence>
<evidence type="ECO:0000256" key="9">
    <source>
        <dbReference type="SAM" id="SignalP"/>
    </source>
</evidence>
<dbReference type="Gene3D" id="2.60.40.690">
    <property type="entry name" value="Alpha-macroglobulin, receptor-binding domain"/>
    <property type="match status" value="1"/>
</dbReference>
<keyword evidence="14" id="KW-1185">Reference proteome</keyword>
<dbReference type="Proteomes" id="UP000008144">
    <property type="component" value="Unassembled WGS sequence"/>
</dbReference>
<dbReference type="STRING" id="7719.ENSCINP00000009303"/>
<dbReference type="InterPro" id="IPR014756">
    <property type="entry name" value="Ig_E-set"/>
</dbReference>
<proteinExistence type="inferred from homology"/>
<keyword evidence="4" id="KW-0646">Protease inhibitor</keyword>
<dbReference type="SMART" id="SM01361">
    <property type="entry name" value="A2M_recep"/>
    <property type="match status" value="1"/>
</dbReference>
<keyword evidence="3" id="KW-0964">Secreted</keyword>
<dbReference type="InterPro" id="IPR011625">
    <property type="entry name" value="A2M_N_BRD"/>
</dbReference>
<feature type="domain" description="Alpha-macroglobulin receptor-binding" evidence="12">
    <location>
        <begin position="1397"/>
        <end position="1487"/>
    </location>
</feature>
<dbReference type="CDD" id="cd02897">
    <property type="entry name" value="A2M_2"/>
    <property type="match status" value="1"/>
</dbReference>
<dbReference type="Pfam" id="PF00207">
    <property type="entry name" value="A2M"/>
    <property type="match status" value="1"/>
</dbReference>
<dbReference type="PANTHER" id="PTHR11412:SF139">
    <property type="entry name" value="C3 AND PZP-LIKE ALPHA-2-MACROGLOBULIN DOMAIN-CONTAINING PROTEIN 8"/>
    <property type="match status" value="1"/>
</dbReference>
<name>F7BBP3_CIOIN</name>
<evidence type="ECO:0000256" key="7">
    <source>
        <dbReference type="ARBA" id="ARBA00023157"/>
    </source>
</evidence>
<dbReference type="GO" id="GO:0004867">
    <property type="term" value="F:serine-type endopeptidase inhibitor activity"/>
    <property type="evidence" value="ECO:0007669"/>
    <property type="project" value="UniProtKB-KW"/>
</dbReference>
<dbReference type="Pfam" id="PF01835">
    <property type="entry name" value="MG2"/>
    <property type="match status" value="1"/>
</dbReference>
<evidence type="ECO:0000256" key="4">
    <source>
        <dbReference type="ARBA" id="ARBA00022690"/>
    </source>
</evidence>
<dbReference type="InterPro" id="IPR041813">
    <property type="entry name" value="A2M_TED"/>
</dbReference>
<evidence type="ECO:0000256" key="5">
    <source>
        <dbReference type="ARBA" id="ARBA00022729"/>
    </source>
</evidence>
<keyword evidence="6" id="KW-0722">Serine protease inhibitor</keyword>
<reference evidence="13" key="2">
    <citation type="submission" date="2025-08" db="UniProtKB">
        <authorList>
            <consortium name="Ensembl"/>
        </authorList>
    </citation>
    <scope>IDENTIFICATION</scope>
</reference>
<dbReference type="InterPro" id="IPR009048">
    <property type="entry name" value="A-macroglobulin_rcpt-bd"/>
</dbReference>
<evidence type="ECO:0000313" key="13">
    <source>
        <dbReference type="Ensembl" id="ENSCINP00000009303.3"/>
    </source>
</evidence>
<feature type="domain" description="Alpha-2-macroglobulin bait region" evidence="10">
    <location>
        <begin position="454"/>
        <end position="628"/>
    </location>
</feature>
<evidence type="ECO:0000259" key="12">
    <source>
        <dbReference type="SMART" id="SM01361"/>
    </source>
</evidence>
<dbReference type="InterPro" id="IPR002890">
    <property type="entry name" value="MG2"/>
</dbReference>
<dbReference type="Gene3D" id="2.60.40.1940">
    <property type="match status" value="1"/>
</dbReference>
<dbReference type="PROSITE" id="PS00477">
    <property type="entry name" value="ALPHA_2_MACROGLOBULIN"/>
    <property type="match status" value="1"/>
</dbReference>
<dbReference type="OMA" id="CGCARDC"/>
<dbReference type="InterPro" id="IPR013783">
    <property type="entry name" value="Ig-like_fold"/>
</dbReference>
<dbReference type="Gene3D" id="1.50.10.20">
    <property type="match status" value="1"/>
</dbReference>
<dbReference type="SMART" id="SM01359">
    <property type="entry name" value="A2M_N_2"/>
    <property type="match status" value="1"/>
</dbReference>
<dbReference type="Pfam" id="PF07678">
    <property type="entry name" value="TED_complement"/>
    <property type="match status" value="1"/>
</dbReference>
<dbReference type="Gene3D" id="6.20.50.160">
    <property type="match status" value="1"/>
</dbReference>
<dbReference type="Pfam" id="PF07677">
    <property type="entry name" value="A2M_recep"/>
    <property type="match status" value="1"/>
</dbReference>
<dbReference type="FunFam" id="1.50.10.20:FF:000001">
    <property type="entry name" value="CD109 isoform 1"/>
    <property type="match status" value="1"/>
</dbReference>
<dbReference type="Pfam" id="PF17791">
    <property type="entry name" value="MG3"/>
    <property type="match status" value="1"/>
</dbReference>
<dbReference type="SMART" id="SM01419">
    <property type="entry name" value="Thiol-ester_cl"/>
    <property type="match status" value="1"/>
</dbReference>
<dbReference type="FunFam" id="2.60.40.1930:FF:000001">
    <property type="entry name" value="CD109 isoform 3"/>
    <property type="match status" value="1"/>
</dbReference>
<evidence type="ECO:0000256" key="1">
    <source>
        <dbReference type="ARBA" id="ARBA00004613"/>
    </source>
</evidence>
<keyword evidence="7" id="KW-1015">Disulfide bond</keyword>
<dbReference type="InterPro" id="IPR041555">
    <property type="entry name" value="MG3"/>
</dbReference>
<evidence type="ECO:0000256" key="3">
    <source>
        <dbReference type="ARBA" id="ARBA00022525"/>
    </source>
</evidence>
<dbReference type="InterPro" id="IPR050473">
    <property type="entry name" value="A2M/Complement_sys"/>
</dbReference>
<dbReference type="SMART" id="SM01360">
    <property type="entry name" value="A2M"/>
    <property type="match status" value="1"/>
</dbReference>
<dbReference type="SUPFAM" id="SSF81296">
    <property type="entry name" value="E set domains"/>
    <property type="match status" value="1"/>
</dbReference>
<dbReference type="Pfam" id="PF17789">
    <property type="entry name" value="MG4"/>
    <property type="match status" value="1"/>
</dbReference>
<dbReference type="GeneTree" id="ENSGT00940000162399"/>
<dbReference type="SUPFAM" id="SSF48239">
    <property type="entry name" value="Terpenoid cyclases/Protein prenyltransferases"/>
    <property type="match status" value="1"/>
</dbReference>
<dbReference type="Gene3D" id="2.60.40.10">
    <property type="entry name" value="Immunoglobulins"/>
    <property type="match status" value="2"/>
</dbReference>
<feature type="domain" description="Alpha-2-macroglobulin" evidence="11">
    <location>
        <begin position="749"/>
        <end position="838"/>
    </location>
</feature>
<evidence type="ECO:0000259" key="11">
    <source>
        <dbReference type="SMART" id="SM01360"/>
    </source>
</evidence>
<protein>
    <submittedName>
        <fullName evidence="13">Uncharacterized protein</fullName>
    </submittedName>
</protein>
<dbReference type="InterPro" id="IPR040839">
    <property type="entry name" value="MG4"/>
</dbReference>